<gene>
    <name evidence="10" type="ORF">ARHIZOSPH14_01460</name>
</gene>
<feature type="transmembrane region" description="Helical" evidence="7">
    <location>
        <begin position="331"/>
        <end position="348"/>
    </location>
</feature>
<dbReference type="EMBL" id="BSDP01000001">
    <property type="protein sequence ID" value="GLI25904.1"/>
    <property type="molecule type" value="Genomic_DNA"/>
</dbReference>
<protein>
    <submittedName>
        <fullName evidence="10">Dolichol monophosphate mannose synthase</fullName>
    </submittedName>
</protein>
<dbReference type="InterPro" id="IPR039528">
    <property type="entry name" value="DPM1-like"/>
</dbReference>
<dbReference type="GO" id="GO:0004582">
    <property type="term" value="F:dolichyl-phosphate beta-D-mannosyltransferase activity"/>
    <property type="evidence" value="ECO:0007669"/>
    <property type="project" value="InterPro"/>
</dbReference>
<sequence>MTTTTTIIVPTFNEAPNVGELVRRLDAVADPRDTEILFVDDSSDDTPDRVRAAAETSRVPVRLIHRDEPDGGLSGAVVRGIRESDSEWFVVMDGDLQHPPELVPILLETGRATGADVVVASRHAQGGSSEGLSNWVRRAVSSGSILLTRSMFPSRLRNCSDPMTGYFAVRRASVDTAELQPRGFKILLEILARKRMSVVEEPFVFAERIAGESKADLRQGLRFLHQLASLRFGRMSRFAVIGGFGAVLNLAIMAALVAVSVNYVIAAIVAAAVTIVMNFFLQERFVFRDLRHERHAFWTRFSASVGFNSLEAAVRLPFLALLVAFTPIPSVVAQAVTLAAAFVLRFLFHSSFIYRPRRTTPVSPLIAEAAPLPTQSGREAAIGGSMN</sequence>
<feature type="domain" description="Glycosyltransferase 2-like" evidence="8">
    <location>
        <begin position="6"/>
        <end position="174"/>
    </location>
</feature>
<evidence type="ECO:0000256" key="6">
    <source>
        <dbReference type="ARBA" id="ARBA00023136"/>
    </source>
</evidence>
<dbReference type="PANTHER" id="PTHR48090">
    <property type="entry name" value="UNDECAPRENYL-PHOSPHATE 4-DEOXY-4-FORMAMIDO-L-ARABINOSE TRANSFERASE-RELATED"/>
    <property type="match status" value="1"/>
</dbReference>
<evidence type="ECO:0000256" key="3">
    <source>
        <dbReference type="ARBA" id="ARBA00022679"/>
    </source>
</evidence>
<comment type="subcellular location">
    <subcellularLocation>
        <location evidence="1">Membrane</location>
        <topology evidence="1">Multi-pass membrane protein</topology>
    </subcellularLocation>
</comment>
<dbReference type="InterPro" id="IPR050256">
    <property type="entry name" value="Glycosyltransferase_2"/>
</dbReference>
<dbReference type="CDD" id="cd06442">
    <property type="entry name" value="DPM1_like"/>
    <property type="match status" value="1"/>
</dbReference>
<evidence type="ECO:0000259" key="9">
    <source>
        <dbReference type="Pfam" id="PF04138"/>
    </source>
</evidence>
<feature type="transmembrane region" description="Helical" evidence="7">
    <location>
        <begin position="301"/>
        <end position="325"/>
    </location>
</feature>
<dbReference type="Gene3D" id="3.90.550.10">
    <property type="entry name" value="Spore Coat Polysaccharide Biosynthesis Protein SpsA, Chain A"/>
    <property type="match status" value="1"/>
</dbReference>
<feature type="transmembrane region" description="Helical" evidence="7">
    <location>
        <begin position="263"/>
        <end position="281"/>
    </location>
</feature>
<dbReference type="GO" id="GO:0016020">
    <property type="term" value="C:membrane"/>
    <property type="evidence" value="ECO:0007669"/>
    <property type="project" value="UniProtKB-SubCell"/>
</dbReference>
<accession>A0A9W6FMH4</accession>
<evidence type="ECO:0000259" key="8">
    <source>
        <dbReference type="Pfam" id="PF00535"/>
    </source>
</evidence>
<keyword evidence="5 7" id="KW-1133">Transmembrane helix</keyword>
<dbReference type="GO" id="GO:0000271">
    <property type="term" value="P:polysaccharide biosynthetic process"/>
    <property type="evidence" value="ECO:0007669"/>
    <property type="project" value="InterPro"/>
</dbReference>
<dbReference type="AlphaFoldDB" id="A0A9W6FMH4"/>
<dbReference type="InterPro" id="IPR029044">
    <property type="entry name" value="Nucleotide-diphossugar_trans"/>
</dbReference>
<keyword evidence="11" id="KW-1185">Reference proteome</keyword>
<keyword evidence="3" id="KW-0808">Transferase</keyword>
<feature type="transmembrane region" description="Helical" evidence="7">
    <location>
        <begin position="238"/>
        <end position="257"/>
    </location>
</feature>
<dbReference type="InterPro" id="IPR007267">
    <property type="entry name" value="GtrA_DPMS_TM"/>
</dbReference>
<dbReference type="Pfam" id="PF00535">
    <property type="entry name" value="Glycos_transf_2"/>
    <property type="match status" value="1"/>
</dbReference>
<dbReference type="Pfam" id="PF04138">
    <property type="entry name" value="GtrA_DPMS_TM"/>
    <property type="match status" value="1"/>
</dbReference>
<keyword evidence="6 7" id="KW-0472">Membrane</keyword>
<name>A0A9W6FMH4_9MICO</name>
<dbReference type="Proteomes" id="UP001144396">
    <property type="component" value="Unassembled WGS sequence"/>
</dbReference>
<feature type="domain" description="GtrA/DPMS transmembrane" evidence="9">
    <location>
        <begin position="237"/>
        <end position="353"/>
    </location>
</feature>
<evidence type="ECO:0000313" key="10">
    <source>
        <dbReference type="EMBL" id="GLI25904.1"/>
    </source>
</evidence>
<evidence type="ECO:0000256" key="5">
    <source>
        <dbReference type="ARBA" id="ARBA00022989"/>
    </source>
</evidence>
<evidence type="ECO:0000256" key="4">
    <source>
        <dbReference type="ARBA" id="ARBA00022692"/>
    </source>
</evidence>
<proteinExistence type="inferred from homology"/>
<dbReference type="SUPFAM" id="SSF53448">
    <property type="entry name" value="Nucleotide-diphospho-sugar transferases"/>
    <property type="match status" value="1"/>
</dbReference>
<evidence type="ECO:0000313" key="11">
    <source>
        <dbReference type="Proteomes" id="UP001144396"/>
    </source>
</evidence>
<dbReference type="RefSeq" id="WP_281881905.1">
    <property type="nucleotide sequence ID" value="NZ_BSDP01000001.1"/>
</dbReference>
<organism evidence="10 11">
    <name type="scientific">Agromyces rhizosphaerae</name>
    <dbReference type="NCBI Taxonomy" id="88374"/>
    <lineage>
        <taxon>Bacteria</taxon>
        <taxon>Bacillati</taxon>
        <taxon>Actinomycetota</taxon>
        <taxon>Actinomycetes</taxon>
        <taxon>Micrococcales</taxon>
        <taxon>Microbacteriaceae</taxon>
        <taxon>Agromyces</taxon>
    </lineage>
</organism>
<dbReference type="PANTHER" id="PTHR48090:SF7">
    <property type="entry name" value="RFBJ PROTEIN"/>
    <property type="match status" value="1"/>
</dbReference>
<comment type="similarity">
    <text evidence="2">Belongs to the glycosyltransferase 2 family.</text>
</comment>
<evidence type="ECO:0000256" key="1">
    <source>
        <dbReference type="ARBA" id="ARBA00004141"/>
    </source>
</evidence>
<evidence type="ECO:0000256" key="2">
    <source>
        <dbReference type="ARBA" id="ARBA00006739"/>
    </source>
</evidence>
<keyword evidence="4 7" id="KW-0812">Transmembrane</keyword>
<dbReference type="InterPro" id="IPR001173">
    <property type="entry name" value="Glyco_trans_2-like"/>
</dbReference>
<comment type="caution">
    <text evidence="10">The sequence shown here is derived from an EMBL/GenBank/DDBJ whole genome shotgun (WGS) entry which is preliminary data.</text>
</comment>
<evidence type="ECO:0000256" key="7">
    <source>
        <dbReference type="SAM" id="Phobius"/>
    </source>
</evidence>
<reference evidence="10" key="1">
    <citation type="submission" date="2022-12" db="EMBL/GenBank/DDBJ databases">
        <title>Reference genome sequencing for broad-spectrum identification of bacterial and archaeal isolates by mass spectrometry.</title>
        <authorList>
            <person name="Sekiguchi Y."/>
            <person name="Tourlousse D.M."/>
        </authorList>
    </citation>
    <scope>NUCLEOTIDE SEQUENCE</scope>
    <source>
        <strain evidence="10">14</strain>
    </source>
</reference>